<sequence length="326" mass="36150">MDQRVELLEAARAGDEAAFGQLIGPLQGELHAHCYRMLGSDHDAEDCVQETLVRVWSNLGRFEGTSLRPWLYKIATNRCLTLIERKGRRELPTDLSTPQAETVWLEPYPEQRLAWTAQLSPEARVVALESVELAFVACLQHLSALQRAVLLLRDVLAFAAAEVADLLDTSVAAVNSALQRARKVVAGALPDPTQQVTLEKLGEAEQRELARRYMTAWEAGDVEAIVEMLTDDAKYSMPPLPLWFEGHDGIRGFLVDGPLRDRWRFLPARANGQLAFGTYLWKDGRYVPAGLDLIRLRGSSIAEVVSFLEADFPSFGLPASLASLAE</sequence>
<comment type="subunit">
    <text evidence="2">Interacts transiently with the RNA polymerase catalytic core formed by RpoA, RpoB, RpoC and RpoZ (2 alpha, 1 beta, 1 beta' and 1 omega subunit) to form the RNA polymerase holoenzyme that can initiate transcription.</text>
</comment>
<dbReference type="InterPro" id="IPR036388">
    <property type="entry name" value="WH-like_DNA-bd_sf"/>
</dbReference>
<evidence type="ECO:0000256" key="1">
    <source>
        <dbReference type="ARBA" id="ARBA00010641"/>
    </source>
</evidence>
<evidence type="ECO:0000259" key="6">
    <source>
        <dbReference type="Pfam" id="PF04542"/>
    </source>
</evidence>
<dbReference type="InterPro" id="IPR039425">
    <property type="entry name" value="RNA_pol_sigma-70-like"/>
</dbReference>
<dbReference type="Pfam" id="PF08281">
    <property type="entry name" value="Sigma70_r4_2"/>
    <property type="match status" value="1"/>
</dbReference>
<name>A0ABY2BPT3_9ACTN</name>
<dbReference type="InterPro" id="IPR037401">
    <property type="entry name" value="SnoaL-like"/>
</dbReference>
<dbReference type="InterPro" id="IPR007627">
    <property type="entry name" value="RNA_pol_sigma70_r2"/>
</dbReference>
<protein>
    <submittedName>
        <fullName evidence="9">RNA polymerase sigma-70 factor (ECF subfamily)</fullName>
    </submittedName>
</protein>
<accession>A0ABY2BPT3</accession>
<proteinExistence type="inferred from homology"/>
<comment type="similarity">
    <text evidence="1">Belongs to the sigma-70 factor family. ECF subfamily.</text>
</comment>
<evidence type="ECO:0000256" key="3">
    <source>
        <dbReference type="ARBA" id="ARBA00023015"/>
    </source>
</evidence>
<dbReference type="InterPro" id="IPR013324">
    <property type="entry name" value="RNA_pol_sigma_r3/r4-like"/>
</dbReference>
<feature type="domain" description="SnoaL-like" evidence="8">
    <location>
        <begin position="210"/>
        <end position="303"/>
    </location>
</feature>
<dbReference type="SUPFAM" id="SSF88659">
    <property type="entry name" value="Sigma3 and sigma4 domains of RNA polymerase sigma factors"/>
    <property type="match status" value="1"/>
</dbReference>
<dbReference type="Pfam" id="PF12680">
    <property type="entry name" value="SnoaL_2"/>
    <property type="match status" value="1"/>
</dbReference>
<reference evidence="9 10" key="1">
    <citation type="journal article" date="2015" name="Stand. Genomic Sci.">
        <title>Genomic Encyclopedia of Bacterial and Archaeal Type Strains, Phase III: the genomes of soil and plant-associated and newly described type strains.</title>
        <authorList>
            <person name="Whitman W.B."/>
            <person name="Woyke T."/>
            <person name="Klenk H.P."/>
            <person name="Zhou Y."/>
            <person name="Lilburn T.G."/>
            <person name="Beck B.J."/>
            <person name="De Vos P."/>
            <person name="Vandamme P."/>
            <person name="Eisen J.A."/>
            <person name="Garrity G."/>
            <person name="Hugenholtz P."/>
            <person name="Kyrpides N.C."/>
        </authorList>
    </citation>
    <scope>NUCLEOTIDE SEQUENCE [LARGE SCALE GENOMIC DNA]</scope>
    <source>
        <strain evidence="9 10">VKM Ac-2538</strain>
    </source>
</reference>
<dbReference type="InterPro" id="IPR032710">
    <property type="entry name" value="NTF2-like_dom_sf"/>
</dbReference>
<dbReference type="Gene3D" id="3.10.450.50">
    <property type="match status" value="1"/>
</dbReference>
<keyword evidence="4" id="KW-0731">Sigma factor</keyword>
<dbReference type="Proteomes" id="UP000295818">
    <property type="component" value="Unassembled WGS sequence"/>
</dbReference>
<gene>
    <name evidence="9" type="ORF">EV644_10352</name>
</gene>
<dbReference type="InterPro" id="IPR014284">
    <property type="entry name" value="RNA_pol_sigma-70_dom"/>
</dbReference>
<evidence type="ECO:0000259" key="8">
    <source>
        <dbReference type="Pfam" id="PF12680"/>
    </source>
</evidence>
<dbReference type="RefSeq" id="WP_132190174.1">
    <property type="nucleotide sequence ID" value="NZ_SLWM01000003.1"/>
</dbReference>
<dbReference type="EMBL" id="SLWM01000003">
    <property type="protein sequence ID" value="TCO27356.1"/>
    <property type="molecule type" value="Genomic_DNA"/>
</dbReference>
<comment type="caution">
    <text evidence="9">The sequence shown here is derived from an EMBL/GenBank/DDBJ whole genome shotgun (WGS) entry which is preliminary data.</text>
</comment>
<dbReference type="PANTHER" id="PTHR43133">
    <property type="entry name" value="RNA POLYMERASE ECF-TYPE SIGMA FACTO"/>
    <property type="match status" value="1"/>
</dbReference>
<dbReference type="InterPro" id="IPR013249">
    <property type="entry name" value="RNA_pol_sigma70_r4_t2"/>
</dbReference>
<evidence type="ECO:0000313" key="9">
    <source>
        <dbReference type="EMBL" id="TCO27356.1"/>
    </source>
</evidence>
<keyword evidence="10" id="KW-1185">Reference proteome</keyword>
<evidence type="ECO:0000256" key="2">
    <source>
        <dbReference type="ARBA" id="ARBA00011344"/>
    </source>
</evidence>
<dbReference type="Gene3D" id="1.10.1740.10">
    <property type="match status" value="1"/>
</dbReference>
<dbReference type="SUPFAM" id="SSF88946">
    <property type="entry name" value="Sigma2 domain of RNA polymerase sigma factors"/>
    <property type="match status" value="1"/>
</dbReference>
<dbReference type="Pfam" id="PF04542">
    <property type="entry name" value="Sigma70_r2"/>
    <property type="match status" value="1"/>
</dbReference>
<feature type="domain" description="RNA polymerase sigma-70 region 2" evidence="6">
    <location>
        <begin position="25"/>
        <end position="89"/>
    </location>
</feature>
<dbReference type="InterPro" id="IPR013325">
    <property type="entry name" value="RNA_pol_sigma_r2"/>
</dbReference>
<evidence type="ECO:0000256" key="4">
    <source>
        <dbReference type="ARBA" id="ARBA00023082"/>
    </source>
</evidence>
<feature type="domain" description="RNA polymerase sigma factor 70 region 4 type 2" evidence="7">
    <location>
        <begin position="134"/>
        <end position="183"/>
    </location>
</feature>
<dbReference type="NCBIfam" id="TIGR02960">
    <property type="entry name" value="SigX5"/>
    <property type="match status" value="1"/>
</dbReference>
<evidence type="ECO:0000256" key="5">
    <source>
        <dbReference type="ARBA" id="ARBA00023163"/>
    </source>
</evidence>
<keyword evidence="3" id="KW-0805">Transcription regulation</keyword>
<organism evidence="9 10">
    <name type="scientific">Kribbella orskensis</name>
    <dbReference type="NCBI Taxonomy" id="2512216"/>
    <lineage>
        <taxon>Bacteria</taxon>
        <taxon>Bacillati</taxon>
        <taxon>Actinomycetota</taxon>
        <taxon>Actinomycetes</taxon>
        <taxon>Propionibacteriales</taxon>
        <taxon>Kribbellaceae</taxon>
        <taxon>Kribbella</taxon>
    </lineage>
</organism>
<dbReference type="InterPro" id="IPR014305">
    <property type="entry name" value="RNA_pol_sigma-G_actinobac"/>
</dbReference>
<dbReference type="SUPFAM" id="SSF54427">
    <property type="entry name" value="NTF2-like"/>
    <property type="match status" value="1"/>
</dbReference>
<evidence type="ECO:0000313" key="10">
    <source>
        <dbReference type="Proteomes" id="UP000295818"/>
    </source>
</evidence>
<dbReference type="NCBIfam" id="TIGR02937">
    <property type="entry name" value="sigma70-ECF"/>
    <property type="match status" value="1"/>
</dbReference>
<dbReference type="NCBIfam" id="NF006089">
    <property type="entry name" value="PRK08241.1"/>
    <property type="match status" value="1"/>
</dbReference>
<evidence type="ECO:0000259" key="7">
    <source>
        <dbReference type="Pfam" id="PF08281"/>
    </source>
</evidence>
<keyword evidence="5" id="KW-0804">Transcription</keyword>
<dbReference type="Gene3D" id="1.10.10.10">
    <property type="entry name" value="Winged helix-like DNA-binding domain superfamily/Winged helix DNA-binding domain"/>
    <property type="match status" value="1"/>
</dbReference>
<dbReference type="PANTHER" id="PTHR43133:SF65">
    <property type="entry name" value="ECF RNA POLYMERASE SIGMA FACTOR SIGG"/>
    <property type="match status" value="1"/>
</dbReference>